<dbReference type="AlphaFoldDB" id="A0A9Q0Z035"/>
<comment type="caution">
    <text evidence="1">The sequence shown here is derived from an EMBL/GenBank/DDBJ whole genome shotgun (WGS) entry which is preliminary data.</text>
</comment>
<dbReference type="Proteomes" id="UP001151752">
    <property type="component" value="Chromosome 9"/>
</dbReference>
<gene>
    <name evidence="1" type="ORF">OIU74_009119</name>
</gene>
<reference evidence="1" key="1">
    <citation type="submission" date="2022-11" db="EMBL/GenBank/DDBJ databases">
        <authorList>
            <person name="Hyden B.L."/>
            <person name="Feng K."/>
            <person name="Yates T."/>
            <person name="Jawdy S."/>
            <person name="Smart L.B."/>
            <person name="Muchero W."/>
        </authorList>
    </citation>
    <scope>NUCLEOTIDE SEQUENCE</scope>
    <source>
        <tissue evidence="1">Shoot tip</tissue>
    </source>
</reference>
<accession>A0A9Q0Z035</accession>
<keyword evidence="2" id="KW-1185">Reference proteome</keyword>
<organism evidence="1 2">
    <name type="scientific">Salix koriyanagi</name>
    <dbReference type="NCBI Taxonomy" id="2511006"/>
    <lineage>
        <taxon>Eukaryota</taxon>
        <taxon>Viridiplantae</taxon>
        <taxon>Streptophyta</taxon>
        <taxon>Embryophyta</taxon>
        <taxon>Tracheophyta</taxon>
        <taxon>Spermatophyta</taxon>
        <taxon>Magnoliopsida</taxon>
        <taxon>eudicotyledons</taxon>
        <taxon>Gunneridae</taxon>
        <taxon>Pentapetalae</taxon>
        <taxon>rosids</taxon>
        <taxon>fabids</taxon>
        <taxon>Malpighiales</taxon>
        <taxon>Salicaceae</taxon>
        <taxon>Saliceae</taxon>
        <taxon>Salix</taxon>
    </lineage>
</organism>
<protein>
    <submittedName>
        <fullName evidence="1">Uncharacterized protein</fullName>
    </submittedName>
</protein>
<dbReference type="EMBL" id="JAPFFM010000014">
    <property type="protein sequence ID" value="KAJ6716519.1"/>
    <property type="molecule type" value="Genomic_DNA"/>
</dbReference>
<proteinExistence type="predicted"/>
<evidence type="ECO:0000313" key="1">
    <source>
        <dbReference type="EMBL" id="KAJ6716519.1"/>
    </source>
</evidence>
<reference evidence="1" key="2">
    <citation type="journal article" date="2023" name="Int. J. Mol. Sci.">
        <title>De Novo Assembly and Annotation of 11 Diverse Shrub Willow (Salix) Genomes Reveals Novel Gene Organization in Sex-Linked Regions.</title>
        <authorList>
            <person name="Hyden B."/>
            <person name="Feng K."/>
            <person name="Yates T.B."/>
            <person name="Jawdy S."/>
            <person name="Cereghino C."/>
            <person name="Smart L.B."/>
            <person name="Muchero W."/>
        </authorList>
    </citation>
    <scope>NUCLEOTIDE SEQUENCE</scope>
    <source>
        <tissue evidence="1">Shoot tip</tissue>
    </source>
</reference>
<evidence type="ECO:0000313" key="2">
    <source>
        <dbReference type="Proteomes" id="UP001151752"/>
    </source>
</evidence>
<sequence>MPRGARFPVDAVAQVTTVLRTMRGFAGGAARSLRGRVDVGEGYLRSGTVSADRKVEKIPEEIAI</sequence>
<name>A0A9Q0Z035_9ROSI</name>